<evidence type="ECO:0000256" key="2">
    <source>
        <dbReference type="SAM" id="Phobius"/>
    </source>
</evidence>
<dbReference type="RefSeq" id="WP_380253711.1">
    <property type="nucleotide sequence ID" value="NZ_JBHUII010000011.1"/>
</dbReference>
<comment type="caution">
    <text evidence="3">The sequence shown here is derived from an EMBL/GenBank/DDBJ whole genome shotgun (WGS) entry which is preliminary data.</text>
</comment>
<dbReference type="GO" id="GO:0016787">
    <property type="term" value="F:hydrolase activity"/>
    <property type="evidence" value="ECO:0007669"/>
    <property type="project" value="UniProtKB-KW"/>
</dbReference>
<dbReference type="CDD" id="cd05828">
    <property type="entry name" value="Sortase_D_1"/>
    <property type="match status" value="1"/>
</dbReference>
<name>A0ABW5BQZ1_9PROT</name>
<feature type="transmembrane region" description="Helical" evidence="2">
    <location>
        <begin position="12"/>
        <end position="34"/>
    </location>
</feature>
<gene>
    <name evidence="3" type="ORF">ACFSKO_16640</name>
</gene>
<dbReference type="InterPro" id="IPR023365">
    <property type="entry name" value="Sortase_dom-sf"/>
</dbReference>
<accession>A0ABW5BQZ1</accession>
<keyword evidence="1 3" id="KW-0378">Hydrolase</keyword>
<dbReference type="NCBIfam" id="TIGR03784">
    <property type="entry name" value="marine_sortase"/>
    <property type="match status" value="1"/>
</dbReference>
<proteinExistence type="predicted"/>
<dbReference type="InterPro" id="IPR041999">
    <property type="entry name" value="Sortase_D_1"/>
</dbReference>
<organism evidence="3 4">
    <name type="scientific">Kiloniella antarctica</name>
    <dbReference type="NCBI Taxonomy" id="1550907"/>
    <lineage>
        <taxon>Bacteria</taxon>
        <taxon>Pseudomonadati</taxon>
        <taxon>Pseudomonadota</taxon>
        <taxon>Alphaproteobacteria</taxon>
        <taxon>Rhodospirillales</taxon>
        <taxon>Kiloniellaceae</taxon>
        <taxon>Kiloniella</taxon>
    </lineage>
</organism>
<dbReference type="SUPFAM" id="SSF63817">
    <property type="entry name" value="Sortase"/>
    <property type="match status" value="1"/>
</dbReference>
<protein>
    <submittedName>
        <fullName evidence="3">Class GN sortase</fullName>
        <ecNumber evidence="3">3.4.22.-</ecNumber>
    </submittedName>
</protein>
<dbReference type="EMBL" id="JBHUII010000011">
    <property type="protein sequence ID" value="MFD2207258.1"/>
    <property type="molecule type" value="Genomic_DNA"/>
</dbReference>
<dbReference type="EC" id="3.4.22.-" evidence="3"/>
<dbReference type="InterPro" id="IPR005754">
    <property type="entry name" value="Sortase"/>
</dbReference>
<reference evidence="4" key="1">
    <citation type="journal article" date="2019" name="Int. J. Syst. Evol. Microbiol.">
        <title>The Global Catalogue of Microorganisms (GCM) 10K type strain sequencing project: providing services to taxonomists for standard genome sequencing and annotation.</title>
        <authorList>
            <consortium name="The Broad Institute Genomics Platform"/>
            <consortium name="The Broad Institute Genome Sequencing Center for Infectious Disease"/>
            <person name="Wu L."/>
            <person name="Ma J."/>
        </authorList>
    </citation>
    <scope>NUCLEOTIDE SEQUENCE [LARGE SCALE GENOMIC DNA]</scope>
    <source>
        <strain evidence="4">CGMCC 4.7192</strain>
    </source>
</reference>
<evidence type="ECO:0000313" key="3">
    <source>
        <dbReference type="EMBL" id="MFD2207258.1"/>
    </source>
</evidence>
<dbReference type="Pfam" id="PF04203">
    <property type="entry name" value="Sortase"/>
    <property type="match status" value="1"/>
</dbReference>
<dbReference type="InterPro" id="IPR022445">
    <property type="entry name" value="Sortase_proteobact_type"/>
</dbReference>
<dbReference type="Proteomes" id="UP001597294">
    <property type="component" value="Unassembled WGS sequence"/>
</dbReference>
<dbReference type="Gene3D" id="2.40.260.10">
    <property type="entry name" value="Sortase"/>
    <property type="match status" value="1"/>
</dbReference>
<evidence type="ECO:0000256" key="1">
    <source>
        <dbReference type="ARBA" id="ARBA00022801"/>
    </source>
</evidence>
<keyword evidence="2" id="KW-0812">Transmembrane</keyword>
<evidence type="ECO:0000313" key="4">
    <source>
        <dbReference type="Proteomes" id="UP001597294"/>
    </source>
</evidence>
<sequence>MSFSLFHIKRGVIKRLLFIPLLVAGIILIGQGSYINIKAAVAQILLAKAWQETVETGLKSKAWPWADTFPVATIQIPGKSDGRVIALDGSSGEALAFAPGHLHNTAQPGQTGTAIYAAHRDTHFAFLEQTRKDDIIVITDRFGKTHKYQIDQMRIAPWDQSGINIHTGGKRIALVTCWPFGATTPGPLRYIVEGRYLGQNSITEAKLHRSF</sequence>
<keyword evidence="4" id="KW-1185">Reference proteome</keyword>
<keyword evidence="2" id="KW-0472">Membrane</keyword>
<keyword evidence="2" id="KW-1133">Transmembrane helix</keyword>